<evidence type="ECO:0000313" key="3">
    <source>
        <dbReference type="Proteomes" id="UP001172083"/>
    </source>
</evidence>
<protein>
    <recommendedName>
        <fullName evidence="4">Sensor of ECF-type sigma factor</fullName>
    </recommendedName>
</protein>
<evidence type="ECO:0008006" key="4">
    <source>
        <dbReference type="Google" id="ProtNLM"/>
    </source>
</evidence>
<dbReference type="RefSeq" id="WP_346757439.1">
    <property type="nucleotide sequence ID" value="NZ_JAUJEB010000001.1"/>
</dbReference>
<evidence type="ECO:0000256" key="1">
    <source>
        <dbReference type="SAM" id="MobiDB-lite"/>
    </source>
</evidence>
<keyword evidence="3" id="KW-1185">Reference proteome</keyword>
<reference evidence="2" key="1">
    <citation type="submission" date="2023-06" db="EMBL/GenBank/DDBJ databases">
        <title>Genomic of Agaribacillus aureum.</title>
        <authorList>
            <person name="Wang G."/>
        </authorList>
    </citation>
    <scope>NUCLEOTIDE SEQUENCE</scope>
    <source>
        <strain evidence="2">BMA12</strain>
    </source>
</reference>
<evidence type="ECO:0000313" key="2">
    <source>
        <dbReference type="EMBL" id="MDN5212115.1"/>
    </source>
</evidence>
<name>A0ABT8L320_9BACT</name>
<sequence>MERIIFITILILANSYFACGQKGKAREKIEAARIALITNELNLSPEQAQKFWPIYNEFKSKRGEIARNFNLEKKNFDAATATEEERKKMVNRGLELKQRQLNLEKEYSQKLLDVISSRQIIQLRQAEDKFRRLLIERLQQNREQRLRRRQSDEVQKRRDEWQRRKNDN</sequence>
<proteinExistence type="predicted"/>
<accession>A0ABT8L320</accession>
<dbReference type="EMBL" id="JAUJEB010000001">
    <property type="protein sequence ID" value="MDN5212115.1"/>
    <property type="molecule type" value="Genomic_DNA"/>
</dbReference>
<comment type="caution">
    <text evidence="2">The sequence shown here is derived from an EMBL/GenBank/DDBJ whole genome shotgun (WGS) entry which is preliminary data.</text>
</comment>
<gene>
    <name evidence="2" type="ORF">QQ020_08635</name>
</gene>
<dbReference type="Proteomes" id="UP001172083">
    <property type="component" value="Unassembled WGS sequence"/>
</dbReference>
<feature type="region of interest" description="Disordered" evidence="1">
    <location>
        <begin position="146"/>
        <end position="168"/>
    </location>
</feature>
<organism evidence="2 3">
    <name type="scientific">Agaribacillus aureus</name>
    <dbReference type="NCBI Taxonomy" id="3051825"/>
    <lineage>
        <taxon>Bacteria</taxon>
        <taxon>Pseudomonadati</taxon>
        <taxon>Bacteroidota</taxon>
        <taxon>Cytophagia</taxon>
        <taxon>Cytophagales</taxon>
        <taxon>Splendidivirgaceae</taxon>
        <taxon>Agaribacillus</taxon>
    </lineage>
</organism>